<evidence type="ECO:0000313" key="1">
    <source>
        <dbReference type="EMBL" id="KAF5769735.1"/>
    </source>
</evidence>
<accession>A0A251SII4</accession>
<name>A0A251SII4_HELAN</name>
<evidence type="ECO:0000313" key="2">
    <source>
        <dbReference type="EMBL" id="OTF98644.1"/>
    </source>
</evidence>
<protein>
    <submittedName>
        <fullName evidence="2">Uncharacterized protein</fullName>
    </submittedName>
</protein>
<reference evidence="1" key="3">
    <citation type="submission" date="2020-06" db="EMBL/GenBank/DDBJ databases">
        <title>Helianthus annuus Genome sequencing and assembly Release 2.</title>
        <authorList>
            <person name="Gouzy J."/>
            <person name="Langlade N."/>
            <person name="Munos S."/>
        </authorList>
    </citation>
    <scope>NUCLEOTIDE SEQUENCE</scope>
    <source>
        <tissue evidence="1">Leaves</tissue>
    </source>
</reference>
<dbReference type="AlphaFoldDB" id="A0A251SII4"/>
<reference evidence="1 3" key="1">
    <citation type="journal article" date="2017" name="Nature">
        <title>The sunflower genome provides insights into oil metabolism, flowering and Asterid evolution.</title>
        <authorList>
            <person name="Badouin H."/>
            <person name="Gouzy J."/>
            <person name="Grassa C.J."/>
            <person name="Murat F."/>
            <person name="Staton S.E."/>
            <person name="Cottret L."/>
            <person name="Lelandais-Briere C."/>
            <person name="Owens G.L."/>
            <person name="Carrere S."/>
            <person name="Mayjonade B."/>
            <person name="Legrand L."/>
            <person name="Gill N."/>
            <person name="Kane N.C."/>
            <person name="Bowers J.E."/>
            <person name="Hubner S."/>
            <person name="Bellec A."/>
            <person name="Berard A."/>
            <person name="Berges H."/>
            <person name="Blanchet N."/>
            <person name="Boniface M.C."/>
            <person name="Brunel D."/>
            <person name="Catrice O."/>
            <person name="Chaidir N."/>
            <person name="Claudel C."/>
            <person name="Donnadieu C."/>
            <person name="Faraut T."/>
            <person name="Fievet G."/>
            <person name="Helmstetter N."/>
            <person name="King M."/>
            <person name="Knapp S.J."/>
            <person name="Lai Z."/>
            <person name="Le Paslier M.C."/>
            <person name="Lippi Y."/>
            <person name="Lorenzon L."/>
            <person name="Mandel J.R."/>
            <person name="Marage G."/>
            <person name="Marchand G."/>
            <person name="Marquand E."/>
            <person name="Bret-Mestries E."/>
            <person name="Morien E."/>
            <person name="Nambeesan S."/>
            <person name="Nguyen T."/>
            <person name="Pegot-Espagnet P."/>
            <person name="Pouilly N."/>
            <person name="Raftis F."/>
            <person name="Sallet E."/>
            <person name="Schiex T."/>
            <person name="Thomas J."/>
            <person name="Vandecasteele C."/>
            <person name="Vares D."/>
            <person name="Vear F."/>
            <person name="Vautrin S."/>
            <person name="Crespi M."/>
            <person name="Mangin B."/>
            <person name="Burke J.M."/>
            <person name="Salse J."/>
            <person name="Munos S."/>
            <person name="Vincourt P."/>
            <person name="Rieseberg L.H."/>
            <person name="Langlade N.B."/>
        </authorList>
    </citation>
    <scope>NUCLEOTIDE SEQUENCE [LARGE SCALE GENOMIC DNA]</scope>
    <source>
        <strain evidence="3">cv. SF193</strain>
        <tissue evidence="1">Leaves</tissue>
    </source>
</reference>
<sequence length="60" mass="6652">MTRVNSLLDTKFRGVTLVLCIVLHVAYCYAIELFRLTLLSSAPFNPSIAVLKLLGCLIAR</sequence>
<dbReference type="Gramene" id="mRNA:HanXRQr2_Chr14g0651691">
    <property type="protein sequence ID" value="mRNA:HanXRQr2_Chr14g0651691"/>
    <property type="gene ID" value="HanXRQr2_Chr14g0651691"/>
</dbReference>
<dbReference type="EMBL" id="CM007903">
    <property type="protein sequence ID" value="OTF98644.1"/>
    <property type="molecule type" value="Genomic_DNA"/>
</dbReference>
<proteinExistence type="predicted"/>
<reference evidence="2" key="2">
    <citation type="submission" date="2017-02" db="EMBL/GenBank/DDBJ databases">
        <title>Sunflower complete genome.</title>
        <authorList>
            <person name="Langlade N."/>
            <person name="Munos S."/>
        </authorList>
    </citation>
    <scope>NUCLEOTIDE SEQUENCE [LARGE SCALE GENOMIC DNA]</scope>
    <source>
        <tissue evidence="2">Leaves</tissue>
    </source>
</reference>
<dbReference type="Proteomes" id="UP000215914">
    <property type="component" value="Chromosome 14"/>
</dbReference>
<organism evidence="2 3">
    <name type="scientific">Helianthus annuus</name>
    <name type="common">Common sunflower</name>
    <dbReference type="NCBI Taxonomy" id="4232"/>
    <lineage>
        <taxon>Eukaryota</taxon>
        <taxon>Viridiplantae</taxon>
        <taxon>Streptophyta</taxon>
        <taxon>Embryophyta</taxon>
        <taxon>Tracheophyta</taxon>
        <taxon>Spermatophyta</taxon>
        <taxon>Magnoliopsida</taxon>
        <taxon>eudicotyledons</taxon>
        <taxon>Gunneridae</taxon>
        <taxon>Pentapetalae</taxon>
        <taxon>asterids</taxon>
        <taxon>campanulids</taxon>
        <taxon>Asterales</taxon>
        <taxon>Asteraceae</taxon>
        <taxon>Asteroideae</taxon>
        <taxon>Heliantheae alliance</taxon>
        <taxon>Heliantheae</taxon>
        <taxon>Helianthus</taxon>
    </lineage>
</organism>
<gene>
    <name evidence="2" type="ORF">HannXRQ_Chr14g0447891</name>
    <name evidence="1" type="ORF">HanXRQr2_Chr14g0651691</name>
</gene>
<keyword evidence="3" id="KW-1185">Reference proteome</keyword>
<dbReference type="EMBL" id="MNCJ02000329">
    <property type="protein sequence ID" value="KAF5769735.1"/>
    <property type="molecule type" value="Genomic_DNA"/>
</dbReference>
<evidence type="ECO:0000313" key="3">
    <source>
        <dbReference type="Proteomes" id="UP000215914"/>
    </source>
</evidence>
<dbReference type="InParanoid" id="A0A251SII4"/>